<dbReference type="Proteomes" id="UP000006903">
    <property type="component" value="Chromosome"/>
</dbReference>
<feature type="domain" description="DUF2148" evidence="1">
    <location>
        <begin position="106"/>
        <end position="167"/>
    </location>
</feature>
<dbReference type="InterPro" id="IPR019224">
    <property type="entry name" value="DUF2148"/>
</dbReference>
<dbReference type="AlphaFoldDB" id="B8D6I5"/>
<dbReference type="HOGENOM" id="CLU_111491_0_0_2"/>
<dbReference type="PANTHER" id="PTHR40101:SF1">
    <property type="entry name" value="4FE-4S DOMAIN-CONTAINING PROTEIN"/>
    <property type="match status" value="1"/>
</dbReference>
<gene>
    <name evidence="2" type="ordered locus">DKAM_1390</name>
</gene>
<dbReference type="Pfam" id="PF09918">
    <property type="entry name" value="DUF2148"/>
    <property type="match status" value="1"/>
</dbReference>
<organism evidence="2 3">
    <name type="scientific">Desulfurococcus amylolyticus (strain DSM 18924 / JCM 16383 / VKM B-2413 / 1221n)</name>
    <name type="common">Desulfurococcus kamchatkensis</name>
    <dbReference type="NCBI Taxonomy" id="490899"/>
    <lineage>
        <taxon>Archaea</taxon>
        <taxon>Thermoproteota</taxon>
        <taxon>Thermoprotei</taxon>
        <taxon>Desulfurococcales</taxon>
        <taxon>Desulfurococcaceae</taxon>
        <taxon>Desulfurococcus</taxon>
    </lineage>
</organism>
<protein>
    <submittedName>
        <fullName evidence="2">Uncharacterized protein containing a ferredoxin domain</fullName>
    </submittedName>
</protein>
<sequence length="188" mass="20346">MVVGLITEQEALKKAVETTASLMLASAKTAPKARGIDNIVSAIITGKRELETLAEYMKKLAEKYGAFFERDAENVLNSDAVVLIGCKIARLNLAKPEKWVLDADTVNSIVNLGIALGSAVKTASMLNIDNRIMYSIGVAAQELGLIDADIVYGIPLSVKGKNIYFDRKFPSNPVNPGDLFSTYLNHTI</sequence>
<dbReference type="PANTHER" id="PTHR40101">
    <property type="entry name" value="CONSERVED PROTEIN"/>
    <property type="match status" value="1"/>
</dbReference>
<dbReference type="eggNOG" id="arCOG04483">
    <property type="taxonomic scope" value="Archaea"/>
</dbReference>
<accession>B8D6I5</accession>
<evidence type="ECO:0000259" key="1">
    <source>
        <dbReference type="Pfam" id="PF09918"/>
    </source>
</evidence>
<reference evidence="2 3" key="1">
    <citation type="journal article" date="2009" name="J. Bacteriol.">
        <title>Complete genome sequence of the anaerobic, protein-degrading hyperthermophilic crenarchaeon Desulfurococcus kamchatkensis.</title>
        <authorList>
            <person name="Ravin N.V."/>
            <person name="Mardanov A.V."/>
            <person name="Beletsky A.V."/>
            <person name="Kublanov I.V."/>
            <person name="Kolganova T.V."/>
            <person name="Lebedinsky A.V."/>
            <person name="Chernyh N.A."/>
            <person name="Bonch-Osmolovskaya E.A."/>
            <person name="Skryabin K.G."/>
        </authorList>
    </citation>
    <scope>NUCLEOTIDE SEQUENCE [LARGE SCALE GENOMIC DNA]</scope>
    <source>
        <strain evidence="3">DSM 18924 / JCM 16383 / VKM B-2413 / 1221n</strain>
    </source>
</reference>
<evidence type="ECO:0000313" key="2">
    <source>
        <dbReference type="EMBL" id="ACL11716.1"/>
    </source>
</evidence>
<proteinExistence type="predicted"/>
<dbReference type="KEGG" id="dka:DKAM_1390"/>
<dbReference type="GeneID" id="7171431"/>
<evidence type="ECO:0000313" key="3">
    <source>
        <dbReference type="Proteomes" id="UP000006903"/>
    </source>
</evidence>
<name>B8D6I5_DESA1</name>
<dbReference type="RefSeq" id="WP_012609057.1">
    <property type="nucleotide sequence ID" value="NC_011766.1"/>
</dbReference>
<dbReference type="EMBL" id="CP001140">
    <property type="protein sequence ID" value="ACL11716.1"/>
    <property type="molecule type" value="Genomic_DNA"/>
</dbReference>